<dbReference type="RefSeq" id="WP_152891942.1">
    <property type="nucleotide sequence ID" value="NZ_WHJC01000392.1"/>
</dbReference>
<keyword evidence="1" id="KW-0472">Membrane</keyword>
<dbReference type="Proteomes" id="UP000430345">
    <property type="component" value="Unassembled WGS sequence"/>
</dbReference>
<keyword evidence="3" id="KW-1185">Reference proteome</keyword>
<comment type="caution">
    <text evidence="2">The sequence shown here is derived from an EMBL/GenBank/DDBJ whole genome shotgun (WGS) entry which is preliminary data.</text>
</comment>
<feature type="transmembrane region" description="Helical" evidence="1">
    <location>
        <begin position="128"/>
        <end position="151"/>
    </location>
</feature>
<gene>
    <name evidence="2" type="ORF">GBZ86_14860</name>
</gene>
<sequence>MKKFKTLSILIILLLISIGIILFPYKLTELSKKTKENEIRLELKYTPNETNKDLVSMKDSKEIKIIGNTPFKSVSTFIEGDSKYNNFIAYGKFIDEKDEEGNKIFNITKWFPEKSYVPFIDSMFAFKYYINLILPVSVIFISFLIILIASLKLIKTLNKK</sequence>
<dbReference type="AlphaFoldDB" id="A0A6I1MQA6"/>
<protein>
    <submittedName>
        <fullName evidence="2">Uncharacterized protein</fullName>
    </submittedName>
</protein>
<organism evidence="2 3">
    <name type="scientific">Clostridium tarantellae</name>
    <dbReference type="NCBI Taxonomy" id="39493"/>
    <lineage>
        <taxon>Bacteria</taxon>
        <taxon>Bacillati</taxon>
        <taxon>Bacillota</taxon>
        <taxon>Clostridia</taxon>
        <taxon>Eubacteriales</taxon>
        <taxon>Clostridiaceae</taxon>
        <taxon>Clostridium</taxon>
    </lineage>
</organism>
<accession>A0A6I1MQA6</accession>
<evidence type="ECO:0000313" key="2">
    <source>
        <dbReference type="EMBL" id="MPQ45003.1"/>
    </source>
</evidence>
<dbReference type="OrthoDB" id="1910370at2"/>
<reference evidence="2 3" key="1">
    <citation type="submission" date="2019-10" db="EMBL/GenBank/DDBJ databases">
        <title>The Genome Sequence of Clostridium tarantellae Isolated from Fish Brain.</title>
        <authorList>
            <person name="Bano L."/>
            <person name="Kiel M."/>
            <person name="Sales G."/>
            <person name="Doxey A.C."/>
            <person name="Mansfield M.J."/>
            <person name="Schiavone M."/>
            <person name="Rossetto O."/>
            <person name="Pirazzini M."/>
            <person name="Dobrindt U."/>
            <person name="Montecucco C."/>
        </authorList>
    </citation>
    <scope>NUCLEOTIDE SEQUENCE [LARGE SCALE GENOMIC DNA]</scope>
    <source>
        <strain evidence="2 3">DSM 3997</strain>
    </source>
</reference>
<keyword evidence="1" id="KW-0812">Transmembrane</keyword>
<feature type="transmembrane region" description="Helical" evidence="1">
    <location>
        <begin position="7"/>
        <end position="25"/>
    </location>
</feature>
<proteinExistence type="predicted"/>
<name>A0A6I1MQA6_9CLOT</name>
<evidence type="ECO:0000256" key="1">
    <source>
        <dbReference type="SAM" id="Phobius"/>
    </source>
</evidence>
<dbReference type="EMBL" id="WHJC01000392">
    <property type="protein sequence ID" value="MPQ45003.1"/>
    <property type="molecule type" value="Genomic_DNA"/>
</dbReference>
<evidence type="ECO:0000313" key="3">
    <source>
        <dbReference type="Proteomes" id="UP000430345"/>
    </source>
</evidence>
<keyword evidence="1" id="KW-1133">Transmembrane helix</keyword>